<evidence type="ECO:0000313" key="2">
    <source>
        <dbReference type="Proteomes" id="UP000504637"/>
    </source>
</evidence>
<reference evidence="3" key="3">
    <citation type="submission" date="2025-08" db="UniProtKB">
        <authorList>
            <consortium name="RefSeq"/>
        </authorList>
    </citation>
    <scope>IDENTIFICATION</scope>
    <source>
        <strain evidence="3">CBS 342.82</strain>
    </source>
</reference>
<reference evidence="3" key="2">
    <citation type="submission" date="2020-04" db="EMBL/GenBank/DDBJ databases">
        <authorList>
            <consortium name="NCBI Genome Project"/>
        </authorList>
    </citation>
    <scope>NUCLEOTIDE SEQUENCE</scope>
    <source>
        <strain evidence="3">CBS 342.82</strain>
    </source>
</reference>
<keyword evidence="2" id="KW-1185">Reference proteome</keyword>
<dbReference type="OrthoDB" id="4991875at2759"/>
<dbReference type="GeneID" id="54365132"/>
<dbReference type="RefSeq" id="XP_033463404.1">
    <property type="nucleotide sequence ID" value="XM_033607332.1"/>
</dbReference>
<keyword evidence="1" id="KW-0732">Signal</keyword>
<proteinExistence type="predicted"/>
<sequence>MRSYLTLLAPAAMFVQHSVAAATNATTLQIPIFGYGDSMKLEASIVGVTNDVTTMTFACPTNPPSESCYVHPHETLTIGPSTYRHVYSDESDPTDIFSGTQDCDIMGGVRTITSQYFTTAGPSPTAVLRVVNGICDQVFENQLSPASSFVKTFNERNPGVLLDMVVTAGAEHLAAAAAAATGSTPTASMKAAAITATTGVKIAGVVAAQTVTVSAASTHTGSAGKLGIEVALGAVAVGVAGILAM</sequence>
<organism evidence="3">
    <name type="scientific">Dissoconium aciculare CBS 342.82</name>
    <dbReference type="NCBI Taxonomy" id="1314786"/>
    <lineage>
        <taxon>Eukaryota</taxon>
        <taxon>Fungi</taxon>
        <taxon>Dikarya</taxon>
        <taxon>Ascomycota</taxon>
        <taxon>Pezizomycotina</taxon>
        <taxon>Dothideomycetes</taxon>
        <taxon>Dothideomycetidae</taxon>
        <taxon>Mycosphaerellales</taxon>
        <taxon>Dissoconiaceae</taxon>
        <taxon>Dissoconium</taxon>
    </lineage>
</organism>
<dbReference type="AlphaFoldDB" id="A0A6J3MER5"/>
<accession>A0A6J3MER5</accession>
<evidence type="ECO:0000313" key="3">
    <source>
        <dbReference type="RefSeq" id="XP_033463404.1"/>
    </source>
</evidence>
<dbReference type="Proteomes" id="UP000504637">
    <property type="component" value="Unplaced"/>
</dbReference>
<gene>
    <name evidence="3" type="ORF">K489DRAFT_407115</name>
</gene>
<evidence type="ECO:0000256" key="1">
    <source>
        <dbReference type="SAM" id="SignalP"/>
    </source>
</evidence>
<reference evidence="3" key="1">
    <citation type="submission" date="2020-01" db="EMBL/GenBank/DDBJ databases">
        <authorList>
            <consortium name="DOE Joint Genome Institute"/>
            <person name="Haridas S."/>
            <person name="Albert R."/>
            <person name="Binder M."/>
            <person name="Bloem J."/>
            <person name="Labutti K."/>
            <person name="Salamov A."/>
            <person name="Andreopoulos B."/>
            <person name="Baker S.E."/>
            <person name="Barry K."/>
            <person name="Bills G."/>
            <person name="Bluhm B.H."/>
            <person name="Cannon C."/>
            <person name="Castanera R."/>
            <person name="Culley D.E."/>
            <person name="Daum C."/>
            <person name="Ezra D."/>
            <person name="Gonzalez J.B."/>
            <person name="Henrissat B."/>
            <person name="Kuo A."/>
            <person name="Liang C."/>
            <person name="Lipzen A."/>
            <person name="Lutzoni F."/>
            <person name="Magnuson J."/>
            <person name="Mondo S."/>
            <person name="Nolan M."/>
            <person name="Ohm R."/>
            <person name="Pangilinan J."/>
            <person name="Park H.-J."/>
            <person name="Ramirez L."/>
            <person name="Alfaro M."/>
            <person name="Sun H."/>
            <person name="Tritt A."/>
            <person name="Yoshinaga Y."/>
            <person name="Zwiers L.-H."/>
            <person name="Turgeon B.G."/>
            <person name="Goodwin S.B."/>
            <person name="Spatafora J.W."/>
            <person name="Crous P.W."/>
            <person name="Grigoriev I.V."/>
        </authorList>
    </citation>
    <scope>NUCLEOTIDE SEQUENCE</scope>
    <source>
        <strain evidence="3">CBS 342.82</strain>
    </source>
</reference>
<name>A0A6J3MER5_9PEZI</name>
<protein>
    <submittedName>
        <fullName evidence="3">Uncharacterized protein</fullName>
    </submittedName>
</protein>
<feature type="chain" id="PRO_5026934524" evidence="1">
    <location>
        <begin position="22"/>
        <end position="245"/>
    </location>
</feature>
<feature type="signal peptide" evidence="1">
    <location>
        <begin position="1"/>
        <end position="21"/>
    </location>
</feature>